<organism evidence="1 2">
    <name type="scientific">Pleurodeles waltl</name>
    <name type="common">Iberian ribbed newt</name>
    <dbReference type="NCBI Taxonomy" id="8319"/>
    <lineage>
        <taxon>Eukaryota</taxon>
        <taxon>Metazoa</taxon>
        <taxon>Chordata</taxon>
        <taxon>Craniata</taxon>
        <taxon>Vertebrata</taxon>
        <taxon>Euteleostomi</taxon>
        <taxon>Amphibia</taxon>
        <taxon>Batrachia</taxon>
        <taxon>Caudata</taxon>
        <taxon>Salamandroidea</taxon>
        <taxon>Salamandridae</taxon>
        <taxon>Pleurodelinae</taxon>
        <taxon>Pleurodeles</taxon>
    </lineage>
</organism>
<dbReference type="EMBL" id="JANPWB010000003">
    <property type="protein sequence ID" value="KAJ1200732.1"/>
    <property type="molecule type" value="Genomic_DNA"/>
</dbReference>
<keyword evidence="2" id="KW-1185">Reference proteome</keyword>
<evidence type="ECO:0000313" key="2">
    <source>
        <dbReference type="Proteomes" id="UP001066276"/>
    </source>
</evidence>
<dbReference type="AlphaFoldDB" id="A0AAV7VKQ7"/>
<reference evidence="1" key="1">
    <citation type="journal article" date="2022" name="bioRxiv">
        <title>Sequencing and chromosome-scale assembly of the giantPleurodeles waltlgenome.</title>
        <authorList>
            <person name="Brown T."/>
            <person name="Elewa A."/>
            <person name="Iarovenko S."/>
            <person name="Subramanian E."/>
            <person name="Araus A.J."/>
            <person name="Petzold A."/>
            <person name="Susuki M."/>
            <person name="Suzuki K.-i.T."/>
            <person name="Hayashi T."/>
            <person name="Toyoda A."/>
            <person name="Oliveira C."/>
            <person name="Osipova E."/>
            <person name="Leigh N.D."/>
            <person name="Simon A."/>
            <person name="Yun M.H."/>
        </authorList>
    </citation>
    <scope>NUCLEOTIDE SEQUENCE</scope>
    <source>
        <strain evidence="1">20211129_DDA</strain>
        <tissue evidence="1">Liver</tissue>
    </source>
</reference>
<accession>A0AAV7VKQ7</accession>
<comment type="caution">
    <text evidence="1">The sequence shown here is derived from an EMBL/GenBank/DDBJ whole genome shotgun (WGS) entry which is preliminary data.</text>
</comment>
<evidence type="ECO:0000313" key="1">
    <source>
        <dbReference type="EMBL" id="KAJ1200732.1"/>
    </source>
</evidence>
<name>A0AAV7VKQ7_PLEWA</name>
<sequence length="106" mass="11394">MSAPSGDMCSAGWEPCAGQRWPGRLRSPPVLPLDRLCGPHALNLGLGWWCVLLQPSTVCCILGGLCAACYDWPIKVPDFLSVCCCPLHVAGFTRESPEDRECGPPP</sequence>
<protein>
    <submittedName>
        <fullName evidence="1">Uncharacterized protein</fullName>
    </submittedName>
</protein>
<gene>
    <name evidence="1" type="ORF">NDU88_004553</name>
</gene>
<dbReference type="Proteomes" id="UP001066276">
    <property type="component" value="Chromosome 2_1"/>
</dbReference>
<proteinExistence type="predicted"/>